<dbReference type="InterPro" id="IPR029058">
    <property type="entry name" value="AB_hydrolase_fold"/>
</dbReference>
<evidence type="ECO:0000313" key="1">
    <source>
        <dbReference type="EMBL" id="ANY67489.1"/>
    </source>
</evidence>
<reference evidence="1" key="1">
    <citation type="submission" date="2016-08" db="EMBL/GenBank/DDBJ databases">
        <title>Complete Genome Seqeunce of Paenibacillus sp. BIHB 4019 from tea rhizoplane.</title>
        <authorList>
            <person name="Thakur R."/>
            <person name="Swarnkar M.K."/>
            <person name="Gulati A."/>
        </authorList>
    </citation>
    <scope>NUCLEOTIDE SEQUENCE [LARGE SCALE GENOMIC DNA]</scope>
    <source>
        <strain evidence="1">BIHB4019</strain>
    </source>
</reference>
<dbReference type="AlphaFoldDB" id="A0A1B2DIG8"/>
<name>A0A1B2DIG8_9BACL</name>
<dbReference type="SUPFAM" id="SSF53474">
    <property type="entry name" value="alpha/beta-Hydrolases"/>
    <property type="match status" value="1"/>
</dbReference>
<proteinExistence type="predicted"/>
<evidence type="ECO:0008006" key="2">
    <source>
        <dbReference type="Google" id="ProtNLM"/>
    </source>
</evidence>
<accession>A0A1B2DIG8</accession>
<sequence>MLAAGGGAVNIFLLAGVATTKSAFNACRDKLDQLFRESGVEPRIHILHPYGDNSRSLFRQVLEVGSDLTSFIAAGRIGGQIAYRQVKEKLLSADEPSLFIGHSGGGAAAYQAAKMLMERNLMSNFRVVQVGSPRNHIAPQLKDKVCYLYAVNEAGKLNDPVSRIGSWGGWERSASGVPQWQRMKHAPGKVEPIYVIGGHAHYFRHQEAFRDQDAICNLDKTIDRLRLWLKDWH</sequence>
<gene>
    <name evidence="1" type="ORF">BBD42_14160</name>
</gene>
<protein>
    <recommendedName>
        <fullName evidence="2">Fungal lipase-like domain-containing protein</fullName>
    </recommendedName>
</protein>
<dbReference type="RefSeq" id="WP_099518685.1">
    <property type="nucleotide sequence ID" value="NZ_CP016808.1"/>
</dbReference>
<dbReference type="EMBL" id="CP016808">
    <property type="protein sequence ID" value="ANY67489.1"/>
    <property type="molecule type" value="Genomic_DNA"/>
</dbReference>
<organism evidence="1">
    <name type="scientific">Paenibacillus sp. BIHB 4019</name>
    <dbReference type="NCBI Taxonomy" id="1870819"/>
    <lineage>
        <taxon>Bacteria</taxon>
        <taxon>Bacillati</taxon>
        <taxon>Bacillota</taxon>
        <taxon>Bacilli</taxon>
        <taxon>Bacillales</taxon>
        <taxon>Paenibacillaceae</taxon>
        <taxon>Paenibacillus</taxon>
    </lineage>
</organism>